<dbReference type="PANTHER" id="PTHR30189:SF1">
    <property type="entry name" value="LPS-ASSEMBLY PROTEIN LPTD"/>
    <property type="match status" value="1"/>
</dbReference>
<dbReference type="Pfam" id="PF04453">
    <property type="entry name" value="LptD"/>
    <property type="match status" value="1"/>
</dbReference>
<dbReference type="GO" id="GO:0009279">
    <property type="term" value="C:cell outer membrane"/>
    <property type="evidence" value="ECO:0007669"/>
    <property type="project" value="InterPro"/>
</dbReference>
<comment type="caution">
    <text evidence="2">The sequence shown here is derived from an EMBL/GenBank/DDBJ whole genome shotgun (WGS) entry which is preliminary data.</text>
</comment>
<dbReference type="EMBL" id="LAZR01008150">
    <property type="protein sequence ID" value="KKM80625.1"/>
    <property type="molecule type" value="Genomic_DNA"/>
</dbReference>
<dbReference type="InterPro" id="IPR007543">
    <property type="entry name" value="LptD_C"/>
</dbReference>
<evidence type="ECO:0000313" key="2">
    <source>
        <dbReference type="EMBL" id="KKM80625.1"/>
    </source>
</evidence>
<name>A0A0F9MVF1_9ZZZZ</name>
<feature type="domain" description="LptD C-terminal" evidence="1">
    <location>
        <begin position="272"/>
        <end position="642"/>
    </location>
</feature>
<dbReference type="GO" id="GO:1990351">
    <property type="term" value="C:transporter complex"/>
    <property type="evidence" value="ECO:0007669"/>
    <property type="project" value="TreeGrafter"/>
</dbReference>
<dbReference type="HAMAP" id="MF_01411">
    <property type="entry name" value="LPS_assembly_LptD"/>
    <property type="match status" value="1"/>
</dbReference>
<dbReference type="PANTHER" id="PTHR30189">
    <property type="entry name" value="LPS-ASSEMBLY PROTEIN"/>
    <property type="match status" value="1"/>
</dbReference>
<reference evidence="2" key="1">
    <citation type="journal article" date="2015" name="Nature">
        <title>Complex archaea that bridge the gap between prokaryotes and eukaryotes.</title>
        <authorList>
            <person name="Spang A."/>
            <person name="Saw J.H."/>
            <person name="Jorgensen S.L."/>
            <person name="Zaremba-Niedzwiedzka K."/>
            <person name="Martijn J."/>
            <person name="Lind A.E."/>
            <person name="van Eijk R."/>
            <person name="Schleper C."/>
            <person name="Guy L."/>
            <person name="Ettema T.J."/>
        </authorList>
    </citation>
    <scope>NUCLEOTIDE SEQUENCE</scope>
</reference>
<dbReference type="AlphaFoldDB" id="A0A0F9MVF1"/>
<protein>
    <recommendedName>
        <fullName evidence="1">LptD C-terminal domain-containing protein</fullName>
    </recommendedName>
</protein>
<evidence type="ECO:0000259" key="1">
    <source>
        <dbReference type="Pfam" id="PF04453"/>
    </source>
</evidence>
<proteinExistence type="inferred from homology"/>
<dbReference type="GO" id="GO:0015920">
    <property type="term" value="P:lipopolysaccharide transport"/>
    <property type="evidence" value="ECO:0007669"/>
    <property type="project" value="InterPro"/>
</dbReference>
<organism evidence="2">
    <name type="scientific">marine sediment metagenome</name>
    <dbReference type="NCBI Taxonomy" id="412755"/>
    <lineage>
        <taxon>unclassified sequences</taxon>
        <taxon>metagenomes</taxon>
        <taxon>ecological metagenomes</taxon>
    </lineage>
</organism>
<sequence length="717" mass="79472">MRRFFVTLALILLTPWSVMAQSTASDGAAILVADDLYITRDRVLVAQGNVEAFQGNTRLRAKAISYDDQTGLLTITGPIVLNDGAGAVILADTAELDQGLQNGLLRGARMVLNQQLQLAAAQIDRVDGRYSQLYKTAVTSCKICADGEVPLWQIRARRVIHDEVAQQLYFDDATFHIRTVPVFYLPRLRLPDPTLKRASGFLAPSVRTTSQLGTGLKIPYFIKLGDSRDLTVTPYLSSSTRTLELRYRQAFTNGMINFIGAYTRDDQRPGEQRGYLFGSGAFKMNRGYLLSFNIKTVSDEAYFSEYGYSYEDRLRSDLTLSRARRDSYVRASLYNFESLRAGEVNATLPTLVIDGEFERRFFPKSIGGEVRLSLQAHSHRRSSDRDTDGPDPDLIVDGRDVARINGKLEYLRRFTFRSGLVTDVRAGSSFNFFDITQDSTFAQNHSDIAPFTSVALSYPMVRRVSADVTQVLTPVAQLGWTGGDRQLIPNEESTRVEFDQGNLLALSRFPRPDRRERGTIAAIGVNWSRINPKGWDAYIAAGQVFRSILDPSFSDTSGLAGTSSDLLLAAQIRSAAGMAITARTLLDTDLQISKTELRGDWSFRKASISGTYVWLEADAAEDRTQAVSEVSLDGTYDIGRHWTAAADVRYDVVNKQAATAGVGLTYNNECVSIDLLVRRRYTSSTSVEPSTNIGFNVGMRGFSASNGTERYVRSCGK</sequence>
<dbReference type="InterPro" id="IPR050218">
    <property type="entry name" value="LptD"/>
</dbReference>
<accession>A0A0F9MVF1</accession>
<gene>
    <name evidence="2" type="ORF">LCGC14_1338000</name>
</gene>
<dbReference type="GO" id="GO:0043165">
    <property type="term" value="P:Gram-negative-bacterium-type cell outer membrane assembly"/>
    <property type="evidence" value="ECO:0007669"/>
    <property type="project" value="InterPro"/>
</dbReference>
<dbReference type="InterPro" id="IPR020889">
    <property type="entry name" value="LipoPS_assembly_LptD"/>
</dbReference>